<gene>
    <name evidence="2" type="ORF">Acor_13670</name>
</gene>
<feature type="domain" description="DUF6879" evidence="1">
    <location>
        <begin position="10"/>
        <end position="57"/>
    </location>
</feature>
<proteinExistence type="predicted"/>
<sequence length="98" mass="10867">MTIPGPSPADLVQAAQRSAYHLEMRDAYMRSDPWFQAWQNGQADEGQVDSEFVSGWLRITTPSEIALYAQAFRLLASQGVYGEAARALMRASLESLES</sequence>
<keyword evidence="3" id="KW-1185">Reference proteome</keyword>
<dbReference type="EMBL" id="BLAD01000039">
    <property type="protein sequence ID" value="GER99303.1"/>
    <property type="molecule type" value="Genomic_DNA"/>
</dbReference>
<organism evidence="2 3">
    <name type="scientific">Acrocarpospora corrugata</name>
    <dbReference type="NCBI Taxonomy" id="35763"/>
    <lineage>
        <taxon>Bacteria</taxon>
        <taxon>Bacillati</taxon>
        <taxon>Actinomycetota</taxon>
        <taxon>Actinomycetes</taxon>
        <taxon>Streptosporangiales</taxon>
        <taxon>Streptosporangiaceae</taxon>
        <taxon>Acrocarpospora</taxon>
    </lineage>
</organism>
<protein>
    <recommendedName>
        <fullName evidence="1">DUF6879 domain-containing protein</fullName>
    </recommendedName>
</protein>
<dbReference type="InterPro" id="IPR049244">
    <property type="entry name" value="DUF6879"/>
</dbReference>
<dbReference type="OrthoDB" id="4966777at2"/>
<dbReference type="Proteomes" id="UP000334990">
    <property type="component" value="Unassembled WGS sequence"/>
</dbReference>
<evidence type="ECO:0000313" key="2">
    <source>
        <dbReference type="EMBL" id="GER99303.1"/>
    </source>
</evidence>
<name>A0A5M3VS13_9ACTN</name>
<evidence type="ECO:0000259" key="1">
    <source>
        <dbReference type="Pfam" id="PF21806"/>
    </source>
</evidence>
<reference evidence="2 3" key="1">
    <citation type="submission" date="2019-10" db="EMBL/GenBank/DDBJ databases">
        <title>Whole genome shotgun sequence of Acrocarpospora corrugata NBRC 13972.</title>
        <authorList>
            <person name="Ichikawa N."/>
            <person name="Kimura A."/>
            <person name="Kitahashi Y."/>
            <person name="Komaki H."/>
            <person name="Oguchi A."/>
        </authorList>
    </citation>
    <scope>NUCLEOTIDE SEQUENCE [LARGE SCALE GENOMIC DNA]</scope>
    <source>
        <strain evidence="2 3">NBRC 13972</strain>
    </source>
</reference>
<dbReference type="Pfam" id="PF21806">
    <property type="entry name" value="DUF6879"/>
    <property type="match status" value="1"/>
</dbReference>
<accession>A0A5M3VS13</accession>
<evidence type="ECO:0000313" key="3">
    <source>
        <dbReference type="Proteomes" id="UP000334990"/>
    </source>
</evidence>
<dbReference type="AlphaFoldDB" id="A0A5M3VS13"/>
<comment type="caution">
    <text evidence="2">The sequence shown here is derived from an EMBL/GenBank/DDBJ whole genome shotgun (WGS) entry which is preliminary data.</text>
</comment>